<evidence type="ECO:0000313" key="1">
    <source>
        <dbReference type="EMBL" id="KAH6659409.1"/>
    </source>
</evidence>
<gene>
    <name evidence="1" type="ORF">BKA67DRAFT_529561</name>
</gene>
<organism evidence="1 2">
    <name type="scientific">Truncatella angustata</name>
    <dbReference type="NCBI Taxonomy" id="152316"/>
    <lineage>
        <taxon>Eukaryota</taxon>
        <taxon>Fungi</taxon>
        <taxon>Dikarya</taxon>
        <taxon>Ascomycota</taxon>
        <taxon>Pezizomycotina</taxon>
        <taxon>Sordariomycetes</taxon>
        <taxon>Xylariomycetidae</taxon>
        <taxon>Amphisphaeriales</taxon>
        <taxon>Sporocadaceae</taxon>
        <taxon>Truncatella</taxon>
    </lineage>
</organism>
<sequence>MLPNSKGSMETTSRPMRIRFLTIRITDRFLFCRVSTTRGQGSHFRIGPNRIMIIDLEALHKLAKIESDLCRGHSPYFKRFLPVREIYFKSCYREGQATQTSSHACERRTSSPIIDSSLHIKCDRAIGFVLRHFYSSNTASRPSSVAELAMIYAANIVPSLCYSGIETCLNNGLDQKRRLNVSAAIIELVNSLIQKIPITIRSSMQTQYVTGNDDVSDVSDVLSKAQTIAKFSTCTVSIAKTLQHILIYFVSTRRIYQKLRAEVGSIPLDLVDTELLENHLRGLRYLHVIVQEGFRLRPVGADLSLKVSKTGEFITGYHVPGGGDGGGTEPYRSLTVEGVLGG</sequence>
<dbReference type="GO" id="GO:0016705">
    <property type="term" value="F:oxidoreductase activity, acting on paired donors, with incorporation or reduction of molecular oxygen"/>
    <property type="evidence" value="ECO:0007669"/>
    <property type="project" value="InterPro"/>
</dbReference>
<dbReference type="GeneID" id="70127980"/>
<dbReference type="EMBL" id="JAGPXC010000001">
    <property type="protein sequence ID" value="KAH6659409.1"/>
    <property type="molecule type" value="Genomic_DNA"/>
</dbReference>
<evidence type="ECO:0000313" key="2">
    <source>
        <dbReference type="Proteomes" id="UP000758603"/>
    </source>
</evidence>
<dbReference type="RefSeq" id="XP_045963540.1">
    <property type="nucleotide sequence ID" value="XM_046099088.1"/>
</dbReference>
<dbReference type="Gene3D" id="1.10.630.10">
    <property type="entry name" value="Cytochrome P450"/>
    <property type="match status" value="1"/>
</dbReference>
<dbReference type="GO" id="GO:0020037">
    <property type="term" value="F:heme binding"/>
    <property type="evidence" value="ECO:0007669"/>
    <property type="project" value="InterPro"/>
</dbReference>
<protein>
    <submittedName>
        <fullName evidence="1">Uncharacterized protein</fullName>
    </submittedName>
</protein>
<dbReference type="GO" id="GO:0005506">
    <property type="term" value="F:iron ion binding"/>
    <property type="evidence" value="ECO:0007669"/>
    <property type="project" value="InterPro"/>
</dbReference>
<accession>A0A9P8UUJ0</accession>
<dbReference type="GO" id="GO:0004497">
    <property type="term" value="F:monooxygenase activity"/>
    <property type="evidence" value="ECO:0007669"/>
    <property type="project" value="InterPro"/>
</dbReference>
<dbReference type="SUPFAM" id="SSF48264">
    <property type="entry name" value="Cytochrome P450"/>
    <property type="match status" value="1"/>
</dbReference>
<dbReference type="AlphaFoldDB" id="A0A9P8UUJ0"/>
<comment type="caution">
    <text evidence="1">The sequence shown here is derived from an EMBL/GenBank/DDBJ whole genome shotgun (WGS) entry which is preliminary data.</text>
</comment>
<reference evidence="1" key="1">
    <citation type="journal article" date="2021" name="Nat. Commun.">
        <title>Genetic determinants of endophytism in the Arabidopsis root mycobiome.</title>
        <authorList>
            <person name="Mesny F."/>
            <person name="Miyauchi S."/>
            <person name="Thiergart T."/>
            <person name="Pickel B."/>
            <person name="Atanasova L."/>
            <person name="Karlsson M."/>
            <person name="Huettel B."/>
            <person name="Barry K.W."/>
            <person name="Haridas S."/>
            <person name="Chen C."/>
            <person name="Bauer D."/>
            <person name="Andreopoulos W."/>
            <person name="Pangilinan J."/>
            <person name="LaButti K."/>
            <person name="Riley R."/>
            <person name="Lipzen A."/>
            <person name="Clum A."/>
            <person name="Drula E."/>
            <person name="Henrissat B."/>
            <person name="Kohler A."/>
            <person name="Grigoriev I.V."/>
            <person name="Martin F.M."/>
            <person name="Hacquard S."/>
        </authorList>
    </citation>
    <scope>NUCLEOTIDE SEQUENCE</scope>
    <source>
        <strain evidence="1">MPI-SDFR-AT-0073</strain>
    </source>
</reference>
<keyword evidence="2" id="KW-1185">Reference proteome</keyword>
<proteinExistence type="predicted"/>
<name>A0A9P8UUJ0_9PEZI</name>
<dbReference type="Proteomes" id="UP000758603">
    <property type="component" value="Unassembled WGS sequence"/>
</dbReference>
<dbReference type="InterPro" id="IPR036396">
    <property type="entry name" value="Cyt_P450_sf"/>
</dbReference>